<dbReference type="AlphaFoldDB" id="A0A2M7QDE5"/>
<dbReference type="InterPro" id="IPR029044">
    <property type="entry name" value="Nucleotide-diphossugar_trans"/>
</dbReference>
<comment type="caution">
    <text evidence="2">The sequence shown here is derived from an EMBL/GenBank/DDBJ whole genome shotgun (WGS) entry which is preliminary data.</text>
</comment>
<evidence type="ECO:0000313" key="3">
    <source>
        <dbReference type="Proteomes" id="UP000230108"/>
    </source>
</evidence>
<dbReference type="Proteomes" id="UP000230108">
    <property type="component" value="Unassembled WGS sequence"/>
</dbReference>
<dbReference type="InterPro" id="IPR050256">
    <property type="entry name" value="Glycosyltransferase_2"/>
</dbReference>
<reference evidence="3" key="1">
    <citation type="submission" date="2017-09" db="EMBL/GenBank/DDBJ databases">
        <title>Depth-based differentiation of microbial function through sediment-hosted aquifers and enrichment of novel symbionts in the deep terrestrial subsurface.</title>
        <authorList>
            <person name="Probst A.J."/>
            <person name="Ladd B."/>
            <person name="Jarett J.K."/>
            <person name="Geller-Mcgrath D.E."/>
            <person name="Sieber C.M.K."/>
            <person name="Emerson J.B."/>
            <person name="Anantharaman K."/>
            <person name="Thomas B.C."/>
            <person name="Malmstrom R."/>
            <person name="Stieglmeier M."/>
            <person name="Klingl A."/>
            <person name="Woyke T."/>
            <person name="Ryan C.M."/>
            <person name="Banfield J.F."/>
        </authorList>
    </citation>
    <scope>NUCLEOTIDE SEQUENCE [LARGE SCALE GENOMIC DNA]</scope>
</reference>
<organism evidence="2 3">
    <name type="scientific">Candidatus Roizmanbacteria bacterium CG_4_10_14_0_8_um_filter_39_9</name>
    <dbReference type="NCBI Taxonomy" id="1974829"/>
    <lineage>
        <taxon>Bacteria</taxon>
        <taxon>Candidatus Roizmaniibacteriota</taxon>
    </lineage>
</organism>
<accession>A0A2M7QDE5</accession>
<dbReference type="CDD" id="cd04179">
    <property type="entry name" value="DPM_DPG-synthase_like"/>
    <property type="match status" value="1"/>
</dbReference>
<evidence type="ECO:0000259" key="1">
    <source>
        <dbReference type="Pfam" id="PF00535"/>
    </source>
</evidence>
<name>A0A2M7QDE5_9BACT</name>
<dbReference type="Gene3D" id="3.90.550.10">
    <property type="entry name" value="Spore Coat Polysaccharide Biosynthesis Protein SpsA, Chain A"/>
    <property type="match status" value="1"/>
</dbReference>
<dbReference type="Pfam" id="PF00535">
    <property type="entry name" value="Glycos_transf_2"/>
    <property type="match status" value="1"/>
</dbReference>
<protein>
    <submittedName>
        <fullName evidence="2">Glycosyltransferase family 2 protein</fullName>
    </submittedName>
</protein>
<sequence length="225" mass="25389">MSFKDQIFIVIPAYNESKVVASVIDELNENGYSNVIVVDDGSSDSTYKALLGRNVTVLRHMLNRGKGAAVKTGIEAAKRMGAQIVITFDADGQHDPKDIAGMIELLHKGSDVVLGKRDFSSKKIPYFKRLGNRLGNMLTWMVYGLWVQDSQSGLRAYSNRALDLIQTSTDRYEYDSEVIREIARNNLKWIEYPMHVRYTKYSQEKLNKQSAMGGLKTAIRMILSN</sequence>
<dbReference type="InterPro" id="IPR001173">
    <property type="entry name" value="Glyco_trans_2-like"/>
</dbReference>
<dbReference type="SUPFAM" id="SSF53448">
    <property type="entry name" value="Nucleotide-diphospho-sugar transferases"/>
    <property type="match status" value="1"/>
</dbReference>
<dbReference type="PANTHER" id="PTHR48090">
    <property type="entry name" value="UNDECAPRENYL-PHOSPHATE 4-DEOXY-4-FORMAMIDO-L-ARABINOSE TRANSFERASE-RELATED"/>
    <property type="match status" value="1"/>
</dbReference>
<evidence type="ECO:0000313" key="2">
    <source>
        <dbReference type="EMBL" id="PIY69231.1"/>
    </source>
</evidence>
<dbReference type="EMBL" id="PFLF01000042">
    <property type="protein sequence ID" value="PIY69231.1"/>
    <property type="molecule type" value="Genomic_DNA"/>
</dbReference>
<keyword evidence="2" id="KW-0808">Transferase</keyword>
<dbReference type="PANTHER" id="PTHR48090:SF7">
    <property type="entry name" value="RFBJ PROTEIN"/>
    <property type="match status" value="1"/>
</dbReference>
<feature type="domain" description="Glycosyltransferase 2-like" evidence="1">
    <location>
        <begin position="9"/>
        <end position="162"/>
    </location>
</feature>
<gene>
    <name evidence="2" type="ORF">COY90_01725</name>
</gene>
<proteinExistence type="predicted"/>
<dbReference type="GO" id="GO:0016740">
    <property type="term" value="F:transferase activity"/>
    <property type="evidence" value="ECO:0007669"/>
    <property type="project" value="UniProtKB-KW"/>
</dbReference>